<dbReference type="Gene3D" id="1.10.260.40">
    <property type="entry name" value="lambda repressor-like DNA-binding domains"/>
    <property type="match status" value="1"/>
</dbReference>
<dbReference type="SUPFAM" id="SSF47413">
    <property type="entry name" value="lambda repressor-like DNA-binding domains"/>
    <property type="match status" value="1"/>
</dbReference>
<dbReference type="GO" id="GO:0006355">
    <property type="term" value="P:regulation of DNA-templated transcription"/>
    <property type="evidence" value="ECO:0007669"/>
    <property type="project" value="InterPro"/>
</dbReference>
<evidence type="ECO:0000259" key="1">
    <source>
        <dbReference type="PROSITE" id="PS50943"/>
    </source>
</evidence>
<name>A0A2W4WL43_9CYAN</name>
<dbReference type="InterPro" id="IPR010982">
    <property type="entry name" value="Lambda_DNA-bd_dom_sf"/>
</dbReference>
<dbReference type="AlphaFoldDB" id="A0A2W4WL43"/>
<accession>A0A2W4WL43</accession>
<dbReference type="CDD" id="cd00093">
    <property type="entry name" value="HTH_XRE"/>
    <property type="match status" value="1"/>
</dbReference>
<sequence length="145" mass="15949">MNMTKMSGSATPTINRDSYRDVITTYLPLPIRTEADNERALSQVECLMGQDSLTAAEGDLLDLLVQLIEHFEEAHYAFPPEMQSTPLSMLKFLMESNDLKQVDLIGIIGSKGVVSEVINGKRGLSKKMAIALGERFNVDAGLFLA</sequence>
<dbReference type="EMBL" id="QBMC01000004">
    <property type="protein sequence ID" value="PZO23055.1"/>
    <property type="molecule type" value="Genomic_DNA"/>
</dbReference>
<proteinExistence type="predicted"/>
<reference evidence="3" key="1">
    <citation type="submission" date="2018-04" db="EMBL/GenBank/DDBJ databases">
        <authorList>
            <person name="Cornet L."/>
        </authorList>
    </citation>
    <scope>NUCLEOTIDE SEQUENCE [LARGE SCALE GENOMIC DNA]</scope>
</reference>
<evidence type="ECO:0000313" key="3">
    <source>
        <dbReference type="Proteomes" id="UP000249354"/>
    </source>
</evidence>
<comment type="caution">
    <text evidence="2">The sequence shown here is derived from an EMBL/GenBank/DDBJ whole genome shotgun (WGS) entry which is preliminary data.</text>
</comment>
<reference evidence="2 3" key="2">
    <citation type="submission" date="2018-06" db="EMBL/GenBank/DDBJ databases">
        <title>Metagenomic assembly of (sub)arctic Cyanobacteria and their associated microbiome from non-axenic cultures.</title>
        <authorList>
            <person name="Baurain D."/>
        </authorList>
    </citation>
    <scope>NUCLEOTIDE SEQUENCE [LARGE SCALE GENOMIC DNA]</scope>
    <source>
        <strain evidence="2">ULC129bin1</strain>
    </source>
</reference>
<dbReference type="PANTHER" id="PTHR40455">
    <property type="entry name" value="ANTITOXIN HIGA"/>
    <property type="match status" value="1"/>
</dbReference>
<dbReference type="InterPro" id="IPR039060">
    <property type="entry name" value="Antitox_HigA"/>
</dbReference>
<dbReference type="PANTHER" id="PTHR40455:SF1">
    <property type="entry name" value="ANTITOXIN HIGA"/>
    <property type="match status" value="1"/>
</dbReference>
<dbReference type="InterPro" id="IPR001387">
    <property type="entry name" value="Cro/C1-type_HTH"/>
</dbReference>
<dbReference type="PROSITE" id="PS50943">
    <property type="entry name" value="HTH_CROC1"/>
    <property type="match status" value="1"/>
</dbReference>
<evidence type="ECO:0000313" key="2">
    <source>
        <dbReference type="EMBL" id="PZO23055.1"/>
    </source>
</evidence>
<dbReference type="GO" id="GO:0001046">
    <property type="term" value="F:core promoter sequence-specific DNA binding"/>
    <property type="evidence" value="ECO:0007669"/>
    <property type="project" value="TreeGrafter"/>
</dbReference>
<organism evidence="2 3">
    <name type="scientific">Leptolyngbya foveolarum</name>
    <dbReference type="NCBI Taxonomy" id="47253"/>
    <lineage>
        <taxon>Bacteria</taxon>
        <taxon>Bacillati</taxon>
        <taxon>Cyanobacteriota</taxon>
        <taxon>Cyanophyceae</taxon>
        <taxon>Leptolyngbyales</taxon>
        <taxon>Leptolyngbyaceae</taxon>
        <taxon>Leptolyngbya group</taxon>
        <taxon>Leptolyngbya</taxon>
    </lineage>
</organism>
<protein>
    <submittedName>
        <fullName evidence="2">Transcriptional regulator</fullName>
    </submittedName>
</protein>
<dbReference type="Proteomes" id="UP000249354">
    <property type="component" value="Unassembled WGS sequence"/>
</dbReference>
<feature type="domain" description="HTH cro/C1-type" evidence="1">
    <location>
        <begin position="90"/>
        <end position="143"/>
    </location>
</feature>
<gene>
    <name evidence="2" type="ORF">DCF25_01130</name>
</gene>